<dbReference type="SMART" id="SM00086">
    <property type="entry name" value="PAC"/>
    <property type="match status" value="3"/>
</dbReference>
<dbReference type="InterPro" id="IPR013656">
    <property type="entry name" value="PAS_4"/>
</dbReference>
<gene>
    <name evidence="10" type="ORF">SAMN05444366_4502</name>
</gene>
<evidence type="ECO:0000259" key="9">
    <source>
        <dbReference type="PROSITE" id="PS50113"/>
    </source>
</evidence>
<dbReference type="Gene3D" id="3.30.450.20">
    <property type="entry name" value="PAS domain"/>
    <property type="match status" value="4"/>
</dbReference>
<dbReference type="Pfam" id="PF13188">
    <property type="entry name" value="PAS_8"/>
    <property type="match status" value="1"/>
</dbReference>
<dbReference type="CDD" id="cd00075">
    <property type="entry name" value="HATPase"/>
    <property type="match status" value="1"/>
</dbReference>
<feature type="domain" description="PAC" evidence="9">
    <location>
        <begin position="358"/>
        <end position="410"/>
    </location>
</feature>
<dbReference type="InterPro" id="IPR004358">
    <property type="entry name" value="Sig_transdc_His_kin-like_C"/>
</dbReference>
<dbReference type="CDD" id="cd00130">
    <property type="entry name" value="PAS"/>
    <property type="match status" value="3"/>
</dbReference>
<dbReference type="CDD" id="cd00082">
    <property type="entry name" value="HisKA"/>
    <property type="match status" value="1"/>
</dbReference>
<evidence type="ECO:0000256" key="1">
    <source>
        <dbReference type="ARBA" id="ARBA00000085"/>
    </source>
</evidence>
<evidence type="ECO:0000313" key="11">
    <source>
        <dbReference type="Proteomes" id="UP000184121"/>
    </source>
</evidence>
<dbReference type="InterPro" id="IPR005467">
    <property type="entry name" value="His_kinase_dom"/>
</dbReference>
<dbReference type="InterPro" id="IPR035965">
    <property type="entry name" value="PAS-like_dom_sf"/>
</dbReference>
<dbReference type="RefSeq" id="WP_072976018.1">
    <property type="nucleotide sequence ID" value="NZ_FRBY01000007.1"/>
</dbReference>
<keyword evidence="11" id="KW-1185">Reference proteome</keyword>
<evidence type="ECO:0000313" key="10">
    <source>
        <dbReference type="EMBL" id="SHM89032.1"/>
    </source>
</evidence>
<dbReference type="SUPFAM" id="SSF47384">
    <property type="entry name" value="Homodimeric domain of signal transducing histidine kinase"/>
    <property type="match status" value="1"/>
</dbReference>
<dbReference type="PROSITE" id="PS50112">
    <property type="entry name" value="PAS"/>
    <property type="match status" value="3"/>
</dbReference>
<dbReference type="SMART" id="SM00388">
    <property type="entry name" value="HisKA"/>
    <property type="match status" value="1"/>
</dbReference>
<reference evidence="11" key="1">
    <citation type="submission" date="2016-11" db="EMBL/GenBank/DDBJ databases">
        <authorList>
            <person name="Varghese N."/>
            <person name="Submissions S."/>
        </authorList>
    </citation>
    <scope>NUCLEOTIDE SEQUENCE [LARGE SCALE GENOMIC DNA]</scope>
    <source>
        <strain evidence="11">DSM 1811</strain>
    </source>
</reference>
<name>A0A1M7MF90_9FLAO</name>
<dbReference type="GO" id="GO:0000155">
    <property type="term" value="F:phosphorelay sensor kinase activity"/>
    <property type="evidence" value="ECO:0007669"/>
    <property type="project" value="InterPro"/>
</dbReference>
<dbReference type="GO" id="GO:0030295">
    <property type="term" value="F:protein kinase activator activity"/>
    <property type="evidence" value="ECO:0007669"/>
    <property type="project" value="TreeGrafter"/>
</dbReference>
<dbReference type="InterPro" id="IPR003594">
    <property type="entry name" value="HATPase_dom"/>
</dbReference>
<dbReference type="InterPro" id="IPR050351">
    <property type="entry name" value="BphY/WalK/GraS-like"/>
</dbReference>
<dbReference type="GO" id="GO:0007234">
    <property type="term" value="P:osmosensory signaling via phosphorelay pathway"/>
    <property type="evidence" value="ECO:0007669"/>
    <property type="project" value="TreeGrafter"/>
</dbReference>
<dbReference type="PRINTS" id="PR00344">
    <property type="entry name" value="BCTRLSENSOR"/>
</dbReference>
<comment type="catalytic activity">
    <reaction evidence="1">
        <text>ATP + protein L-histidine = ADP + protein N-phospho-L-histidine.</text>
        <dbReference type="EC" id="2.7.13.3"/>
    </reaction>
</comment>
<dbReference type="SUPFAM" id="SSF55874">
    <property type="entry name" value="ATPase domain of HSP90 chaperone/DNA topoisomerase II/histidine kinase"/>
    <property type="match status" value="1"/>
</dbReference>
<sequence>MNIHNISESKAEKEKNNKTPYYFEEPLHDLAKILDFSMDLICSCDEEGRFIWVNKASERILGYKPEELIGKKYSDFIFDEDTDIPINVNIDFRSETHLPIFEKKFIHKNTSIIYLQWSVVRDDVKKMCYCIGRDITEKKNIEKAFEIERLQFFNIYSQAPSYMVILKGPEHVYELANELYLQLIDKKDIIGKTVKEVLPELETQGIFEILDNVYKTGESFSANEMPITFDRYSYGKLKDVYLNFIFQARRDAHNNIDGIFIFGNDVTEQVLSRKKIEESEKMYKDLIHKLPVATYSCDAEGRIVLYNKAAASLWGREPELGKDLWYNSWYSNDAKKKQAAPLNLCSLGTTLKEGDPILNKEIIIKRPNGDKRNVLPHPVPFYNADGEITGAVIVLSDITEMKLAQKELRKSEKKYRYLFDNNPMPMWIIDLLSFKFLDVNKMAILQYGYSREEFLSMTALDIRPNDDKIHFIKSSDTSKIDKSNYNRGIWNHIKKDGTIVPVEIIAHNIVCEGTAARLILSNDISDRKKAETNLEKRNRELIKTNSELDRFVYSVSHDLRSPLTSILGLISFIETESKEIDTLKHAELIRISINRLDDFIKNILSYSRNNRTGLEIEQITVNEMVLDIVDSLQRMKEAKGIRYEIDIKEQKPFYTDNLRFTTILKNLISNAIKYHKKEEHDRFVKIFGYSDHENLHFSIFDNGIGIDPAYHQKIFEMFFRLSGKNGSGIGLYIVKDAIEILQGSIEVQSEKGAGTKFNITLKNLKSC</sequence>
<dbReference type="OrthoDB" id="9811889at2"/>
<dbReference type="STRING" id="29534.SAMN05444366_4502"/>
<evidence type="ECO:0000259" key="7">
    <source>
        <dbReference type="PROSITE" id="PS50109"/>
    </source>
</evidence>
<evidence type="ECO:0000256" key="4">
    <source>
        <dbReference type="ARBA" id="ARBA00022679"/>
    </source>
</evidence>
<dbReference type="Pfam" id="PF08448">
    <property type="entry name" value="PAS_4"/>
    <property type="match status" value="2"/>
</dbReference>
<dbReference type="SMART" id="SM00387">
    <property type="entry name" value="HATPase_c"/>
    <property type="match status" value="1"/>
</dbReference>
<dbReference type="InterPro" id="IPR000700">
    <property type="entry name" value="PAS-assoc_C"/>
</dbReference>
<evidence type="ECO:0000256" key="6">
    <source>
        <dbReference type="ARBA" id="ARBA00023136"/>
    </source>
</evidence>
<dbReference type="Gene3D" id="3.30.565.10">
    <property type="entry name" value="Histidine kinase-like ATPase, C-terminal domain"/>
    <property type="match status" value="1"/>
</dbReference>
<dbReference type="NCBIfam" id="TIGR00229">
    <property type="entry name" value="sensory_box"/>
    <property type="match status" value="3"/>
</dbReference>
<dbReference type="PANTHER" id="PTHR42878">
    <property type="entry name" value="TWO-COMPONENT HISTIDINE KINASE"/>
    <property type="match status" value="1"/>
</dbReference>
<proteinExistence type="predicted"/>
<evidence type="ECO:0000256" key="2">
    <source>
        <dbReference type="ARBA" id="ARBA00012438"/>
    </source>
</evidence>
<dbReference type="GO" id="GO:0000156">
    <property type="term" value="F:phosphorelay response regulator activity"/>
    <property type="evidence" value="ECO:0007669"/>
    <property type="project" value="TreeGrafter"/>
</dbReference>
<keyword evidence="6" id="KW-0472">Membrane</keyword>
<keyword evidence="5" id="KW-0418">Kinase</keyword>
<dbReference type="AlphaFoldDB" id="A0A1M7MF90"/>
<dbReference type="GO" id="GO:0016020">
    <property type="term" value="C:membrane"/>
    <property type="evidence" value="ECO:0007669"/>
    <property type="project" value="UniProtKB-SubCell"/>
</dbReference>
<evidence type="ECO:0000256" key="5">
    <source>
        <dbReference type="ARBA" id="ARBA00022777"/>
    </source>
</evidence>
<dbReference type="PROSITE" id="PS50109">
    <property type="entry name" value="HIS_KIN"/>
    <property type="match status" value="1"/>
</dbReference>
<dbReference type="Proteomes" id="UP000184121">
    <property type="component" value="Unassembled WGS sequence"/>
</dbReference>
<feature type="domain" description="Histidine kinase" evidence="7">
    <location>
        <begin position="554"/>
        <end position="765"/>
    </location>
</feature>
<dbReference type="InterPro" id="IPR036097">
    <property type="entry name" value="HisK_dim/P_sf"/>
</dbReference>
<dbReference type="EC" id="2.7.13.3" evidence="2"/>
<dbReference type="SMART" id="SM00091">
    <property type="entry name" value="PAS"/>
    <property type="match status" value="4"/>
</dbReference>
<evidence type="ECO:0000256" key="3">
    <source>
        <dbReference type="ARBA" id="ARBA00022553"/>
    </source>
</evidence>
<dbReference type="PROSITE" id="PS50113">
    <property type="entry name" value="PAC"/>
    <property type="match status" value="1"/>
</dbReference>
<feature type="domain" description="PAS" evidence="8">
    <location>
        <begin position="411"/>
        <end position="460"/>
    </location>
</feature>
<dbReference type="Pfam" id="PF00512">
    <property type="entry name" value="HisKA"/>
    <property type="match status" value="1"/>
</dbReference>
<organism evidence="10 11">
    <name type="scientific">Flavobacterium saccharophilum</name>
    <dbReference type="NCBI Taxonomy" id="29534"/>
    <lineage>
        <taxon>Bacteria</taxon>
        <taxon>Pseudomonadati</taxon>
        <taxon>Bacteroidota</taxon>
        <taxon>Flavobacteriia</taxon>
        <taxon>Flavobacteriales</taxon>
        <taxon>Flavobacteriaceae</taxon>
        <taxon>Flavobacterium</taxon>
    </lineage>
</organism>
<dbReference type="InterPro" id="IPR036890">
    <property type="entry name" value="HATPase_C_sf"/>
</dbReference>
<accession>A0A1M7MF90</accession>
<dbReference type="SUPFAM" id="SSF55785">
    <property type="entry name" value="PYP-like sensor domain (PAS domain)"/>
    <property type="match status" value="4"/>
</dbReference>
<dbReference type="InterPro" id="IPR000014">
    <property type="entry name" value="PAS"/>
</dbReference>
<feature type="domain" description="PAS" evidence="8">
    <location>
        <begin position="279"/>
        <end position="319"/>
    </location>
</feature>
<dbReference type="Pfam" id="PF13426">
    <property type="entry name" value="PAS_9"/>
    <property type="match status" value="1"/>
</dbReference>
<evidence type="ECO:0000259" key="8">
    <source>
        <dbReference type="PROSITE" id="PS50112"/>
    </source>
</evidence>
<dbReference type="Gene3D" id="1.10.287.130">
    <property type="match status" value="1"/>
</dbReference>
<feature type="domain" description="PAS" evidence="8">
    <location>
        <begin position="26"/>
        <end position="81"/>
    </location>
</feature>
<dbReference type="PANTHER" id="PTHR42878:SF15">
    <property type="entry name" value="BACTERIOPHYTOCHROME"/>
    <property type="match status" value="1"/>
</dbReference>
<dbReference type="InterPro" id="IPR003661">
    <property type="entry name" value="HisK_dim/P_dom"/>
</dbReference>
<dbReference type="EMBL" id="FRBY01000007">
    <property type="protein sequence ID" value="SHM89032.1"/>
    <property type="molecule type" value="Genomic_DNA"/>
</dbReference>
<dbReference type="Pfam" id="PF02518">
    <property type="entry name" value="HATPase_c"/>
    <property type="match status" value="1"/>
</dbReference>
<keyword evidence="3" id="KW-0597">Phosphoprotein</keyword>
<keyword evidence="4" id="KW-0808">Transferase</keyword>
<protein>
    <recommendedName>
        <fullName evidence="2">histidine kinase</fullName>
        <ecNumber evidence="2">2.7.13.3</ecNumber>
    </recommendedName>
</protein>
<dbReference type="InterPro" id="IPR001610">
    <property type="entry name" value="PAC"/>
</dbReference>